<accession>A0A9P5X310</accession>
<dbReference type="Proteomes" id="UP000807342">
    <property type="component" value="Unassembled WGS sequence"/>
</dbReference>
<evidence type="ECO:0000313" key="1">
    <source>
        <dbReference type="EMBL" id="KAF9442466.1"/>
    </source>
</evidence>
<reference evidence="1" key="1">
    <citation type="submission" date="2020-11" db="EMBL/GenBank/DDBJ databases">
        <authorList>
            <consortium name="DOE Joint Genome Institute"/>
            <person name="Ahrendt S."/>
            <person name="Riley R."/>
            <person name="Andreopoulos W."/>
            <person name="Labutti K."/>
            <person name="Pangilinan J."/>
            <person name="Ruiz-Duenas F.J."/>
            <person name="Barrasa J.M."/>
            <person name="Sanchez-Garcia M."/>
            <person name="Camarero S."/>
            <person name="Miyauchi S."/>
            <person name="Serrano A."/>
            <person name="Linde D."/>
            <person name="Babiker R."/>
            <person name="Drula E."/>
            <person name="Ayuso-Fernandez I."/>
            <person name="Pacheco R."/>
            <person name="Padilla G."/>
            <person name="Ferreira P."/>
            <person name="Barriuso J."/>
            <person name="Kellner H."/>
            <person name="Castanera R."/>
            <person name="Alfaro M."/>
            <person name="Ramirez L."/>
            <person name="Pisabarro A.G."/>
            <person name="Kuo A."/>
            <person name="Tritt A."/>
            <person name="Lipzen A."/>
            <person name="He G."/>
            <person name="Yan M."/>
            <person name="Ng V."/>
            <person name="Cullen D."/>
            <person name="Martin F."/>
            <person name="Rosso M.-N."/>
            <person name="Henrissat B."/>
            <person name="Hibbett D."/>
            <person name="Martinez A.T."/>
            <person name="Grigoriev I.V."/>
        </authorList>
    </citation>
    <scope>NUCLEOTIDE SEQUENCE</scope>
    <source>
        <strain evidence="1">MF-IS2</strain>
    </source>
</reference>
<sequence>MFVGDKTILHSDIERVCSVVVDLKNIFEDAPYAKGPGSGKTAYKIVHFTICILFDGLNMKAYARWVTKVNNPKLLPPLLKSLRCSTIQKETKQGRANILPV</sequence>
<protein>
    <submittedName>
        <fullName evidence="1">Uncharacterized protein</fullName>
    </submittedName>
</protein>
<proteinExistence type="predicted"/>
<dbReference type="AlphaFoldDB" id="A0A9P5X310"/>
<comment type="caution">
    <text evidence="1">The sequence shown here is derived from an EMBL/GenBank/DDBJ whole genome shotgun (WGS) entry which is preliminary data.</text>
</comment>
<dbReference type="EMBL" id="MU151627">
    <property type="protein sequence ID" value="KAF9442466.1"/>
    <property type="molecule type" value="Genomic_DNA"/>
</dbReference>
<gene>
    <name evidence="1" type="ORF">P691DRAFT_765194</name>
</gene>
<keyword evidence="2" id="KW-1185">Reference proteome</keyword>
<evidence type="ECO:0000313" key="2">
    <source>
        <dbReference type="Proteomes" id="UP000807342"/>
    </source>
</evidence>
<name>A0A9P5X310_9AGAR</name>
<organism evidence="1 2">
    <name type="scientific">Macrolepiota fuliginosa MF-IS2</name>
    <dbReference type="NCBI Taxonomy" id="1400762"/>
    <lineage>
        <taxon>Eukaryota</taxon>
        <taxon>Fungi</taxon>
        <taxon>Dikarya</taxon>
        <taxon>Basidiomycota</taxon>
        <taxon>Agaricomycotina</taxon>
        <taxon>Agaricomycetes</taxon>
        <taxon>Agaricomycetidae</taxon>
        <taxon>Agaricales</taxon>
        <taxon>Agaricineae</taxon>
        <taxon>Agaricaceae</taxon>
        <taxon>Macrolepiota</taxon>
    </lineage>
</organism>